<evidence type="ECO:0000313" key="10">
    <source>
        <dbReference type="Proteomes" id="UP000191500"/>
    </source>
</evidence>
<organism evidence="9 10">
    <name type="scientific">Penicillium coprophilum</name>
    <dbReference type="NCBI Taxonomy" id="36646"/>
    <lineage>
        <taxon>Eukaryota</taxon>
        <taxon>Fungi</taxon>
        <taxon>Dikarya</taxon>
        <taxon>Ascomycota</taxon>
        <taxon>Pezizomycotina</taxon>
        <taxon>Eurotiomycetes</taxon>
        <taxon>Eurotiomycetidae</taxon>
        <taxon>Eurotiales</taxon>
        <taxon>Aspergillaceae</taxon>
        <taxon>Penicillium</taxon>
    </lineage>
</organism>
<keyword evidence="3 7" id="KW-0378">Hydrolase</keyword>
<dbReference type="InterPro" id="IPR013320">
    <property type="entry name" value="ConA-like_dom_sf"/>
</dbReference>
<dbReference type="InterPro" id="IPR006710">
    <property type="entry name" value="Glyco_hydro_43"/>
</dbReference>
<name>A0A1V6U9Y7_9EURO</name>
<dbReference type="GO" id="GO:0004553">
    <property type="term" value="F:hydrolase activity, hydrolyzing O-glycosyl compounds"/>
    <property type="evidence" value="ECO:0007669"/>
    <property type="project" value="InterPro"/>
</dbReference>
<dbReference type="AlphaFoldDB" id="A0A1V6U9Y7"/>
<dbReference type="GO" id="GO:0005975">
    <property type="term" value="P:carbohydrate metabolic process"/>
    <property type="evidence" value="ECO:0007669"/>
    <property type="project" value="InterPro"/>
</dbReference>
<evidence type="ECO:0000256" key="7">
    <source>
        <dbReference type="RuleBase" id="RU361187"/>
    </source>
</evidence>
<dbReference type="PANTHER" id="PTHR42812:SF12">
    <property type="entry name" value="BETA-XYLOSIDASE-RELATED"/>
    <property type="match status" value="1"/>
</dbReference>
<accession>A0A1V6U9Y7</accession>
<evidence type="ECO:0000313" key="9">
    <source>
        <dbReference type="EMBL" id="OQE35322.1"/>
    </source>
</evidence>
<dbReference type="SUPFAM" id="SSF75005">
    <property type="entry name" value="Arabinanase/levansucrase/invertase"/>
    <property type="match status" value="1"/>
</dbReference>
<evidence type="ECO:0000256" key="3">
    <source>
        <dbReference type="ARBA" id="ARBA00022801"/>
    </source>
</evidence>
<keyword evidence="2" id="KW-0732">Signal</keyword>
<dbReference type="Pfam" id="PF17851">
    <property type="entry name" value="GH43_C2"/>
    <property type="match status" value="1"/>
</dbReference>
<feature type="active site" description="Proton acceptor" evidence="5">
    <location>
        <position position="16"/>
    </location>
</feature>
<feature type="site" description="Important for catalytic activity, responsible for pKa modulation of the active site Glu and correct orientation of both the proton donor and substrate" evidence="6">
    <location>
        <position position="146"/>
    </location>
</feature>
<feature type="domain" description="Beta-xylosidase C-terminal Concanavalin A-like" evidence="8">
    <location>
        <begin position="325"/>
        <end position="493"/>
    </location>
</feature>
<comment type="caution">
    <text evidence="9">The sequence shown here is derived from an EMBL/GenBank/DDBJ whole genome shotgun (WGS) entry which is preliminary data.</text>
</comment>
<keyword evidence="10" id="KW-1185">Reference proteome</keyword>
<dbReference type="Pfam" id="PF04616">
    <property type="entry name" value="Glyco_hydro_43"/>
    <property type="match status" value="1"/>
</dbReference>
<evidence type="ECO:0000256" key="4">
    <source>
        <dbReference type="ARBA" id="ARBA00023295"/>
    </source>
</evidence>
<dbReference type="InterPro" id="IPR041542">
    <property type="entry name" value="GH43_C2"/>
</dbReference>
<comment type="similarity">
    <text evidence="1 7">Belongs to the glycosyl hydrolase 43 family.</text>
</comment>
<evidence type="ECO:0000256" key="6">
    <source>
        <dbReference type="PIRSR" id="PIRSR606710-2"/>
    </source>
</evidence>
<proteinExistence type="inferred from homology"/>
<gene>
    <name evidence="9" type="ORF">PENCOP_c013G06678</name>
</gene>
<dbReference type="STRING" id="36646.A0A1V6U9Y7"/>
<keyword evidence="4 7" id="KW-0326">Glycosidase</keyword>
<sequence>MAAVHHNPIIPGFSPDASICLVNGTFYLVNSSFHLYPGLPIYMSSDLISWKHIGNAINRPSQLSLSRATTFVGPLDDGTELVATGGLYAPTIRHHNGITYIICTNVIHGTSNVLGDERSEQFFIHTTDIRSGSWSDPIIFEFPGIDPSLLFDDDGRVYVQLCKTGPEFEIYNSEIDITSGAMIVEPTLIWTGWKKGYTEGPHIYKKDGWYYLLCAEGGTFEYHMLSMARSRNIWGPYESYEMNPLYTASGTTQYVQNTGHGDLFQDLDGQWWVVMIGVRMKEGRSIMGRETFLTSVDWPCNGWPTIKPITCDGNLEANFKPEGQDPLAASWVYLRDAKLDRYHMQNNRITLKSDLVEITSADESTTFVGQRQRRLEGTATVTVSKPQHSTSVRAGLALYKDEHRFLTIEYDFHSQQVIFNGINRAKLYSLSEIENVELQDFVSFKINYTETSLQFSFRVDEAAWHDLAALDTALLTDHDFTGPVIGIFAIGDGIAVEFRDFEVDAVQSQETRV</sequence>
<reference evidence="10" key="1">
    <citation type="journal article" date="2017" name="Nat. Microbiol.">
        <title>Global analysis of biosynthetic gene clusters reveals vast potential of secondary metabolite production in Penicillium species.</title>
        <authorList>
            <person name="Nielsen J.C."/>
            <person name="Grijseels S."/>
            <person name="Prigent S."/>
            <person name="Ji B."/>
            <person name="Dainat J."/>
            <person name="Nielsen K.F."/>
            <person name="Frisvad J.C."/>
            <person name="Workman M."/>
            <person name="Nielsen J."/>
        </authorList>
    </citation>
    <scope>NUCLEOTIDE SEQUENCE [LARGE SCALE GENOMIC DNA]</scope>
    <source>
        <strain evidence="10">IBT 31321</strain>
    </source>
</reference>
<feature type="active site" description="Proton donor" evidence="5">
    <location>
        <position position="199"/>
    </location>
</feature>
<dbReference type="Gene3D" id="2.115.10.20">
    <property type="entry name" value="Glycosyl hydrolase domain, family 43"/>
    <property type="match status" value="1"/>
</dbReference>
<evidence type="ECO:0000256" key="2">
    <source>
        <dbReference type="ARBA" id="ARBA00022729"/>
    </source>
</evidence>
<evidence type="ECO:0000256" key="1">
    <source>
        <dbReference type="ARBA" id="ARBA00009865"/>
    </source>
</evidence>
<dbReference type="InterPro" id="IPR051795">
    <property type="entry name" value="Glycosyl_Hydrlase_43"/>
</dbReference>
<dbReference type="Proteomes" id="UP000191500">
    <property type="component" value="Unassembled WGS sequence"/>
</dbReference>
<evidence type="ECO:0000259" key="8">
    <source>
        <dbReference type="Pfam" id="PF17851"/>
    </source>
</evidence>
<evidence type="ECO:0000256" key="5">
    <source>
        <dbReference type="PIRSR" id="PIRSR606710-1"/>
    </source>
</evidence>
<dbReference type="EMBL" id="MDDG01000013">
    <property type="protein sequence ID" value="OQE35322.1"/>
    <property type="molecule type" value="Genomic_DNA"/>
</dbReference>
<dbReference type="Gene3D" id="2.60.120.200">
    <property type="match status" value="1"/>
</dbReference>
<protein>
    <recommendedName>
        <fullName evidence="8">Beta-xylosidase C-terminal Concanavalin A-like domain-containing protein</fullName>
    </recommendedName>
</protein>
<dbReference type="SUPFAM" id="SSF49899">
    <property type="entry name" value="Concanavalin A-like lectins/glucanases"/>
    <property type="match status" value="1"/>
</dbReference>
<dbReference type="PANTHER" id="PTHR42812">
    <property type="entry name" value="BETA-XYLOSIDASE"/>
    <property type="match status" value="1"/>
</dbReference>
<dbReference type="InterPro" id="IPR023296">
    <property type="entry name" value="Glyco_hydro_beta-prop_sf"/>
</dbReference>
<dbReference type="CDD" id="cd18617">
    <property type="entry name" value="GH43_XynB-like"/>
    <property type="match status" value="1"/>
</dbReference>